<dbReference type="Pfam" id="PF01470">
    <property type="entry name" value="Peptidase_C15"/>
    <property type="match status" value="1"/>
</dbReference>
<keyword evidence="12" id="KW-1185">Reference proteome</keyword>
<dbReference type="InterPro" id="IPR033693">
    <property type="entry name" value="PGPEP1_Glu_AS"/>
</dbReference>
<dbReference type="Proteomes" id="UP000523863">
    <property type="component" value="Unassembled WGS sequence"/>
</dbReference>
<dbReference type="AlphaFoldDB" id="A0A7W9DAT7"/>
<dbReference type="PROSITE" id="PS01334">
    <property type="entry name" value="PYRASE_CYS"/>
    <property type="match status" value="1"/>
</dbReference>
<dbReference type="GO" id="GO:0016920">
    <property type="term" value="F:pyroglutamyl-peptidase activity"/>
    <property type="evidence" value="ECO:0007669"/>
    <property type="project" value="UniProtKB-EC"/>
</dbReference>
<dbReference type="RefSeq" id="WP_183641289.1">
    <property type="nucleotide sequence ID" value="NZ_JACHBL010000001.1"/>
</dbReference>
<evidence type="ECO:0000256" key="8">
    <source>
        <dbReference type="ARBA" id="ARBA00022807"/>
    </source>
</evidence>
<dbReference type="SUPFAM" id="SSF53182">
    <property type="entry name" value="Pyrrolidone carboxyl peptidase (pyroglutamate aminopeptidase)"/>
    <property type="match status" value="1"/>
</dbReference>
<evidence type="ECO:0000256" key="9">
    <source>
        <dbReference type="PROSITE-ProRule" id="PRU10076"/>
    </source>
</evidence>
<dbReference type="EMBL" id="JACHBL010000001">
    <property type="protein sequence ID" value="MBB5597995.1"/>
    <property type="molecule type" value="Genomic_DNA"/>
</dbReference>
<name>A0A7W9DAT7_9MICC</name>
<evidence type="ECO:0000313" key="12">
    <source>
        <dbReference type="Proteomes" id="UP000523863"/>
    </source>
</evidence>
<reference evidence="11 12" key="1">
    <citation type="submission" date="2020-08" db="EMBL/GenBank/DDBJ databases">
        <title>Sequencing the genomes of 1000 actinobacteria strains.</title>
        <authorList>
            <person name="Klenk H.-P."/>
        </authorList>
    </citation>
    <scope>NUCLEOTIDE SEQUENCE [LARGE SCALE GENOMIC DNA]</scope>
    <source>
        <strain evidence="11 12">DSM 23694</strain>
    </source>
</reference>
<dbReference type="InterPro" id="IPR036440">
    <property type="entry name" value="Peptidase_C15-like_sf"/>
</dbReference>
<evidence type="ECO:0000256" key="4">
    <source>
        <dbReference type="ARBA" id="ARBA00006641"/>
    </source>
</evidence>
<feature type="active site" evidence="9">
    <location>
        <position position="79"/>
    </location>
</feature>
<evidence type="ECO:0000256" key="5">
    <source>
        <dbReference type="ARBA" id="ARBA00022490"/>
    </source>
</evidence>
<evidence type="ECO:0000256" key="2">
    <source>
        <dbReference type="ARBA" id="ARBA00002280"/>
    </source>
</evidence>
<feature type="active site" evidence="10">
    <location>
        <position position="142"/>
    </location>
</feature>
<proteinExistence type="inferred from homology"/>
<evidence type="ECO:0000256" key="10">
    <source>
        <dbReference type="PROSITE-ProRule" id="PRU10077"/>
    </source>
</evidence>
<dbReference type="InterPro" id="IPR016125">
    <property type="entry name" value="Peptidase_C15-like"/>
</dbReference>
<dbReference type="GO" id="GO:0006508">
    <property type="term" value="P:proteolysis"/>
    <property type="evidence" value="ECO:0007669"/>
    <property type="project" value="UniProtKB-KW"/>
</dbReference>
<evidence type="ECO:0000256" key="6">
    <source>
        <dbReference type="ARBA" id="ARBA00022670"/>
    </source>
</evidence>
<comment type="subcellular location">
    <subcellularLocation>
        <location evidence="3">Cytoplasm</location>
    </subcellularLocation>
</comment>
<dbReference type="PROSITE" id="PS01333">
    <property type="entry name" value="PYRASE_GLU"/>
    <property type="match status" value="1"/>
</dbReference>
<dbReference type="PANTHER" id="PTHR23402:SF1">
    <property type="entry name" value="PYROGLUTAMYL-PEPTIDASE I"/>
    <property type="match status" value="1"/>
</dbReference>
<comment type="caution">
    <text evidence="11">The sequence shown here is derived from an EMBL/GenBank/DDBJ whole genome shotgun (WGS) entry which is preliminary data.</text>
</comment>
<evidence type="ECO:0000256" key="1">
    <source>
        <dbReference type="ARBA" id="ARBA00001770"/>
    </source>
</evidence>
<gene>
    <name evidence="11" type="ORF">BKA12_001075</name>
</gene>
<dbReference type="PRINTS" id="PR00706">
    <property type="entry name" value="PYROGLUPTASE"/>
</dbReference>
<evidence type="ECO:0000256" key="3">
    <source>
        <dbReference type="ARBA" id="ARBA00004496"/>
    </source>
</evidence>
<keyword evidence="7 11" id="KW-0378">Hydrolase</keyword>
<dbReference type="PIRSF" id="PIRSF015592">
    <property type="entry name" value="Prld-crbxl_pptds"/>
    <property type="match status" value="1"/>
</dbReference>
<accession>A0A7W9DAT7</accession>
<comment type="catalytic activity">
    <reaction evidence="1 9">
        <text>Release of an N-terminal pyroglutamyl group from a polypeptide, the second amino acid generally not being Pro.</text>
        <dbReference type="EC" id="3.4.19.3"/>
    </reaction>
</comment>
<keyword evidence="5" id="KW-0963">Cytoplasm</keyword>
<protein>
    <recommendedName>
        <fullName evidence="9">Pyroglutamyl-peptidase I</fullName>
        <ecNumber evidence="9">3.4.19.3</ecNumber>
    </recommendedName>
</protein>
<dbReference type="InterPro" id="IPR033694">
    <property type="entry name" value="PGPEP1_Cys_AS"/>
</dbReference>
<evidence type="ECO:0000256" key="7">
    <source>
        <dbReference type="ARBA" id="ARBA00022801"/>
    </source>
</evidence>
<evidence type="ECO:0000313" key="11">
    <source>
        <dbReference type="EMBL" id="MBB5597995.1"/>
    </source>
</evidence>
<dbReference type="GO" id="GO:0005829">
    <property type="term" value="C:cytosol"/>
    <property type="evidence" value="ECO:0007669"/>
    <property type="project" value="InterPro"/>
</dbReference>
<sequence length="207" mass="22334">MILLTGFEPFGEHDTNPSRQAVQIAARELAQRGTDVSAEILPVTFEGSSRVLRELVDSRDWELIVCVGVAGGRDKVSLERVAINVDDARIPDNDGASPIDEPIAADGPDAYFSRLPLKRGLVAIQEAGIPVEVSNTAGTYVCNHVFYELMHALRDQPEIPAGFVHIPVAEMLSAQDAATALVALVETTLRARRSQLKDLKVSAGAEH</sequence>
<dbReference type="InterPro" id="IPR000816">
    <property type="entry name" value="Peptidase_C15"/>
</dbReference>
<keyword evidence="8" id="KW-0788">Thiol protease</keyword>
<keyword evidence="6" id="KW-0645">Protease</keyword>
<dbReference type="CDD" id="cd00501">
    <property type="entry name" value="Peptidase_C15"/>
    <property type="match status" value="1"/>
</dbReference>
<dbReference type="EC" id="3.4.19.3" evidence="9"/>
<comment type="function">
    <text evidence="2">Removes 5-oxoproline from various penultimate amino acid residues except L-proline.</text>
</comment>
<organism evidence="11 12">
    <name type="scientific">Neomicrococcus lactis</name>
    <dbReference type="NCBI Taxonomy" id="732241"/>
    <lineage>
        <taxon>Bacteria</taxon>
        <taxon>Bacillati</taxon>
        <taxon>Actinomycetota</taxon>
        <taxon>Actinomycetes</taxon>
        <taxon>Micrococcales</taxon>
        <taxon>Micrococcaceae</taxon>
        <taxon>Neomicrococcus</taxon>
    </lineage>
</organism>
<dbReference type="PANTHER" id="PTHR23402">
    <property type="entry name" value="PROTEASE FAMILY C15 PYROGLUTAMYL-PEPTIDASE I-RELATED"/>
    <property type="match status" value="1"/>
</dbReference>
<comment type="similarity">
    <text evidence="4">Belongs to the peptidase C15 family.</text>
</comment>
<dbReference type="Gene3D" id="3.40.630.20">
    <property type="entry name" value="Peptidase C15, pyroglutamyl peptidase I-like"/>
    <property type="match status" value="1"/>
</dbReference>
<dbReference type="NCBIfam" id="NF009676">
    <property type="entry name" value="PRK13197.1"/>
    <property type="match status" value="1"/>
</dbReference>